<keyword evidence="5 8" id="KW-0812">Transmembrane</keyword>
<evidence type="ECO:0000256" key="3">
    <source>
        <dbReference type="ARBA" id="ARBA00022448"/>
    </source>
</evidence>
<evidence type="ECO:0000313" key="9">
    <source>
        <dbReference type="EMBL" id="KIU14938.1"/>
    </source>
</evidence>
<feature type="transmembrane region" description="Helical" evidence="8">
    <location>
        <begin position="303"/>
        <end position="323"/>
    </location>
</feature>
<dbReference type="Gene3D" id="1.20.58.340">
    <property type="entry name" value="Magnesium transport protein CorA, transmembrane region"/>
    <property type="match status" value="2"/>
</dbReference>
<dbReference type="InterPro" id="IPR045863">
    <property type="entry name" value="CorA_TM1_TM2"/>
</dbReference>
<dbReference type="OrthoDB" id="9803416at2"/>
<dbReference type="GO" id="GO:0005886">
    <property type="term" value="C:plasma membrane"/>
    <property type="evidence" value="ECO:0007669"/>
    <property type="project" value="UniProtKB-SubCell"/>
</dbReference>
<dbReference type="PANTHER" id="PTHR46494">
    <property type="entry name" value="CORA FAMILY METAL ION TRANSPORTER (EUROFUNG)"/>
    <property type="match status" value="1"/>
</dbReference>
<name>A0A0D1J040_9MYCO</name>
<dbReference type="PANTHER" id="PTHR46494:SF1">
    <property type="entry name" value="CORA FAMILY METAL ION TRANSPORTER (EUROFUNG)"/>
    <property type="match status" value="1"/>
</dbReference>
<reference evidence="9 10" key="1">
    <citation type="submission" date="2015-01" db="EMBL/GenBank/DDBJ databases">
        <title>Genome sequence of Mycobacterium llatzerense and Mycobacterium immunogenum recovered from brain abscess.</title>
        <authorList>
            <person name="Greninger A.L."/>
            <person name="Langelier C."/>
            <person name="Cunningham G."/>
            <person name="Chiu C.Y."/>
            <person name="Miller S."/>
        </authorList>
    </citation>
    <scope>NUCLEOTIDE SEQUENCE [LARGE SCALE GENOMIC DNA]</scope>
    <source>
        <strain evidence="9 10">CLUC14</strain>
    </source>
</reference>
<dbReference type="AlphaFoldDB" id="A0A0D1J040"/>
<dbReference type="SUPFAM" id="SSF143865">
    <property type="entry name" value="CorA soluble domain-like"/>
    <property type="match status" value="1"/>
</dbReference>
<sequence>MIVDCAHYLDGVRQGEAAMPIDDAARRCREGGFVWLGMFEPTPDEMARVRVAFDLHELAVEDAGTFHLRPKIEHFEPDVQLVILRTARYDDDREEVDFGEISIFVGPNFVITVRQGVASELHAARARLQEHPELLKVGTASVLWAVLDQVVRAYGPVVAGLEHDIEEVEGTVFSGAVAPTERIYLLRREVSNFYRAVHPLLSVLTAAERDATDTPVAHYLRDVHDSLQLINEEVSAQRDLLATILQANIAVVAVEQTRVSVQQSSTMERLTVLATIFLPLTFVTGFFGQNFDWLVSNIQGPTRFLIMGIGGLVIPLVALWAWLRAIRKRGSQKEAKGSD</sequence>
<evidence type="ECO:0000256" key="4">
    <source>
        <dbReference type="ARBA" id="ARBA00022475"/>
    </source>
</evidence>
<dbReference type="InterPro" id="IPR002523">
    <property type="entry name" value="MgTranspt_CorA/ZnTranspt_ZntB"/>
</dbReference>
<keyword evidence="4" id="KW-1003">Cell membrane</keyword>
<dbReference type="PATRIC" id="fig|280871.6.peg.4437"/>
<evidence type="ECO:0000256" key="5">
    <source>
        <dbReference type="ARBA" id="ARBA00022692"/>
    </source>
</evidence>
<comment type="caution">
    <text evidence="9">The sequence shown here is derived from an EMBL/GenBank/DDBJ whole genome shotgun (WGS) entry which is preliminary data.</text>
</comment>
<keyword evidence="3" id="KW-0813">Transport</keyword>
<dbReference type="GO" id="GO:0000287">
    <property type="term" value="F:magnesium ion binding"/>
    <property type="evidence" value="ECO:0007669"/>
    <property type="project" value="TreeGrafter"/>
</dbReference>
<gene>
    <name evidence="9" type="ORF">TL10_21435</name>
</gene>
<comment type="similarity">
    <text evidence="2">Belongs to the CorA metal ion transporter (MIT) (TC 1.A.35) family.</text>
</comment>
<keyword evidence="7 8" id="KW-0472">Membrane</keyword>
<dbReference type="GO" id="GO:0050897">
    <property type="term" value="F:cobalt ion binding"/>
    <property type="evidence" value="ECO:0007669"/>
    <property type="project" value="TreeGrafter"/>
</dbReference>
<dbReference type="SUPFAM" id="SSF144083">
    <property type="entry name" value="Magnesium transport protein CorA, transmembrane region"/>
    <property type="match status" value="1"/>
</dbReference>
<dbReference type="Gene3D" id="3.30.460.20">
    <property type="entry name" value="CorA soluble domain-like"/>
    <property type="match status" value="1"/>
</dbReference>
<evidence type="ECO:0000256" key="6">
    <source>
        <dbReference type="ARBA" id="ARBA00022989"/>
    </source>
</evidence>
<evidence type="ECO:0000256" key="1">
    <source>
        <dbReference type="ARBA" id="ARBA00004651"/>
    </source>
</evidence>
<protein>
    <submittedName>
        <fullName evidence="9">Magnesium transporter CorA</fullName>
    </submittedName>
</protein>
<dbReference type="Pfam" id="PF01544">
    <property type="entry name" value="CorA"/>
    <property type="match status" value="1"/>
</dbReference>
<dbReference type="GO" id="GO:0015087">
    <property type="term" value="F:cobalt ion transmembrane transporter activity"/>
    <property type="evidence" value="ECO:0007669"/>
    <property type="project" value="TreeGrafter"/>
</dbReference>
<dbReference type="CDD" id="cd12830">
    <property type="entry name" value="MtCorA-like"/>
    <property type="match status" value="1"/>
</dbReference>
<accession>A0A0D1J040</accession>
<dbReference type="EMBL" id="JXST01000034">
    <property type="protein sequence ID" value="KIU14938.1"/>
    <property type="molecule type" value="Genomic_DNA"/>
</dbReference>
<keyword evidence="6 8" id="KW-1133">Transmembrane helix</keyword>
<evidence type="ECO:0000313" key="10">
    <source>
        <dbReference type="Proteomes" id="UP000032221"/>
    </source>
</evidence>
<dbReference type="GO" id="GO:0015095">
    <property type="term" value="F:magnesium ion transmembrane transporter activity"/>
    <property type="evidence" value="ECO:0007669"/>
    <property type="project" value="TreeGrafter"/>
</dbReference>
<evidence type="ECO:0000256" key="8">
    <source>
        <dbReference type="SAM" id="Phobius"/>
    </source>
</evidence>
<dbReference type="RefSeq" id="WP_043397916.1">
    <property type="nucleotide sequence ID" value="NZ_JXST01000034.1"/>
</dbReference>
<dbReference type="InterPro" id="IPR045861">
    <property type="entry name" value="CorA_cytoplasmic_dom"/>
</dbReference>
<evidence type="ECO:0000256" key="2">
    <source>
        <dbReference type="ARBA" id="ARBA00009765"/>
    </source>
</evidence>
<feature type="transmembrane region" description="Helical" evidence="8">
    <location>
        <begin position="270"/>
        <end position="291"/>
    </location>
</feature>
<organism evidence="9 10">
    <name type="scientific">Mycolicibacterium llatzerense</name>
    <dbReference type="NCBI Taxonomy" id="280871"/>
    <lineage>
        <taxon>Bacteria</taxon>
        <taxon>Bacillati</taxon>
        <taxon>Actinomycetota</taxon>
        <taxon>Actinomycetes</taxon>
        <taxon>Mycobacteriales</taxon>
        <taxon>Mycobacteriaceae</taxon>
        <taxon>Mycolicibacterium</taxon>
    </lineage>
</organism>
<evidence type="ECO:0000256" key="7">
    <source>
        <dbReference type="ARBA" id="ARBA00023136"/>
    </source>
</evidence>
<keyword evidence="10" id="KW-1185">Reference proteome</keyword>
<dbReference type="Proteomes" id="UP000032221">
    <property type="component" value="Unassembled WGS sequence"/>
</dbReference>
<proteinExistence type="inferred from homology"/>
<comment type="subcellular location">
    <subcellularLocation>
        <location evidence="1">Cell membrane</location>
        <topology evidence="1">Multi-pass membrane protein</topology>
    </subcellularLocation>
</comment>